<dbReference type="CDD" id="cd08559">
    <property type="entry name" value="GDPD_periplasmic_GlpQ_like"/>
    <property type="match status" value="1"/>
</dbReference>
<dbReference type="InterPro" id="IPR017946">
    <property type="entry name" value="PLC-like_Pdiesterase_TIM-brl"/>
</dbReference>
<proteinExistence type="predicted"/>
<evidence type="ECO:0000259" key="2">
    <source>
        <dbReference type="PROSITE" id="PS51704"/>
    </source>
</evidence>
<feature type="domain" description="GP-PDE" evidence="2">
    <location>
        <begin position="32"/>
        <end position="321"/>
    </location>
</feature>
<dbReference type="Pfam" id="PF03009">
    <property type="entry name" value="GDPD"/>
    <property type="match status" value="1"/>
</dbReference>
<protein>
    <submittedName>
        <fullName evidence="3">Glycerophosphoryl diester phosphodiesterase</fullName>
    </submittedName>
</protein>
<dbReference type="AlphaFoldDB" id="A0A1G6S3Q9"/>
<dbReference type="Proteomes" id="UP000198781">
    <property type="component" value="Unassembled WGS sequence"/>
</dbReference>
<organism evidence="3 4">
    <name type="scientific">Paracidovorax valerianellae</name>
    <dbReference type="NCBI Taxonomy" id="187868"/>
    <lineage>
        <taxon>Bacteria</taxon>
        <taxon>Pseudomonadati</taxon>
        <taxon>Pseudomonadota</taxon>
        <taxon>Betaproteobacteria</taxon>
        <taxon>Burkholderiales</taxon>
        <taxon>Comamonadaceae</taxon>
        <taxon>Paracidovorax</taxon>
    </lineage>
</organism>
<dbReference type="EMBL" id="FMZC01000004">
    <property type="protein sequence ID" value="SDD11550.1"/>
    <property type="molecule type" value="Genomic_DNA"/>
</dbReference>
<dbReference type="PANTHER" id="PTHR46211:SF1">
    <property type="entry name" value="GLYCEROPHOSPHODIESTER PHOSPHODIESTERASE, CYTOPLASMIC"/>
    <property type="match status" value="1"/>
</dbReference>
<reference evidence="3 4" key="1">
    <citation type="submission" date="2016-10" db="EMBL/GenBank/DDBJ databases">
        <authorList>
            <person name="de Groot N.N."/>
        </authorList>
    </citation>
    <scope>NUCLEOTIDE SEQUENCE [LARGE SCALE GENOMIC DNA]</scope>
    <source>
        <strain evidence="3 4">DSM 16619</strain>
    </source>
</reference>
<dbReference type="InterPro" id="IPR030395">
    <property type="entry name" value="GP_PDE_dom"/>
</dbReference>
<dbReference type="STRING" id="187868.SAMN05192589_104334"/>
<dbReference type="GO" id="GO:0006629">
    <property type="term" value="P:lipid metabolic process"/>
    <property type="evidence" value="ECO:0007669"/>
    <property type="project" value="InterPro"/>
</dbReference>
<keyword evidence="1" id="KW-0732">Signal</keyword>
<feature type="signal peptide" evidence="1">
    <location>
        <begin position="1"/>
        <end position="20"/>
    </location>
</feature>
<dbReference type="PROSITE" id="PS51257">
    <property type="entry name" value="PROKAR_LIPOPROTEIN"/>
    <property type="match status" value="1"/>
</dbReference>
<sequence length="327" mass="34886">MKRLSLLASALCLSALSLTACGGNDDAPPAQPQVIAHRGASGYLPEHTLAGYELAIRMGADYIEPDLQITKDGALVAIHDDTLNRTTNVATLFAQRNGGYKVADFTLAEIRSLTVVPTGTGKTSYPGFTPSTTTFQVPTFQEVVDFAKKQSTALGREVGLYPEAKQADPVMEDGILKTLKDNGYNAESKVYIQSFSDATLRSLRTKQTAQNNKMPLILLGVAAKAADGTPRMGVISGSTVTQLTFKEVAGFTEGIGVVINTAAYPITKDYIDQAHAAGLKVHGWTFAQANATTAATEFRSYLDMGMDGMFANYPDLAVAARNAFVNK</sequence>
<dbReference type="PANTHER" id="PTHR46211">
    <property type="entry name" value="GLYCEROPHOSPHORYL DIESTER PHOSPHODIESTERASE"/>
    <property type="match status" value="1"/>
</dbReference>
<dbReference type="PROSITE" id="PS51704">
    <property type="entry name" value="GP_PDE"/>
    <property type="match status" value="1"/>
</dbReference>
<evidence type="ECO:0000313" key="3">
    <source>
        <dbReference type="EMBL" id="SDD11550.1"/>
    </source>
</evidence>
<dbReference type="Gene3D" id="3.20.20.190">
    <property type="entry name" value="Phosphatidylinositol (PI) phosphodiesterase"/>
    <property type="match status" value="1"/>
</dbReference>
<dbReference type="SUPFAM" id="SSF51695">
    <property type="entry name" value="PLC-like phosphodiesterases"/>
    <property type="match status" value="1"/>
</dbReference>
<dbReference type="RefSeq" id="WP_175537710.1">
    <property type="nucleotide sequence ID" value="NZ_FMZC01000004.1"/>
</dbReference>
<feature type="chain" id="PRO_5011534488" evidence="1">
    <location>
        <begin position="21"/>
        <end position="327"/>
    </location>
</feature>
<dbReference type="GO" id="GO:0008081">
    <property type="term" value="F:phosphoric diester hydrolase activity"/>
    <property type="evidence" value="ECO:0007669"/>
    <property type="project" value="InterPro"/>
</dbReference>
<accession>A0A1G6S3Q9</accession>
<gene>
    <name evidence="3" type="ORF">SAMN05192589_104334</name>
</gene>
<evidence type="ECO:0000256" key="1">
    <source>
        <dbReference type="SAM" id="SignalP"/>
    </source>
</evidence>
<keyword evidence="4" id="KW-1185">Reference proteome</keyword>
<evidence type="ECO:0000313" key="4">
    <source>
        <dbReference type="Proteomes" id="UP000198781"/>
    </source>
</evidence>
<name>A0A1G6S3Q9_9BURK</name>